<dbReference type="GO" id="GO:0007165">
    <property type="term" value="P:signal transduction"/>
    <property type="evidence" value="ECO:0007669"/>
    <property type="project" value="InterPro"/>
</dbReference>
<evidence type="ECO:0000259" key="1">
    <source>
        <dbReference type="PROSITE" id="PS50851"/>
    </source>
</evidence>
<dbReference type="SUPFAM" id="SSF50341">
    <property type="entry name" value="CheW-like"/>
    <property type="match status" value="1"/>
</dbReference>
<dbReference type="AlphaFoldDB" id="A0A518B2D8"/>
<name>A0A518B2D8_9BACT</name>
<dbReference type="Gene3D" id="2.40.50.180">
    <property type="entry name" value="CheA-289, Domain 4"/>
    <property type="match status" value="1"/>
</dbReference>
<dbReference type="InterPro" id="IPR002545">
    <property type="entry name" value="CheW-lke_dom"/>
</dbReference>
<sequence>MNTPKETGRKPYCTFRLGRRLFGVDVLDVKEINTERELTPIHHAPDEVMGYVNLRGSIHLVLDMRLMLGMERLEIGPDTRLMVFKPSAGDSFGVMVDAIGDIVDVDEDLVEERRSRDEGLPEGAERRQLGADFVCGVCRLDEELLMVVNSRQLLPAIEKIMTMQGAATTTLSASPER</sequence>
<dbReference type="PROSITE" id="PS50851">
    <property type="entry name" value="CHEW"/>
    <property type="match status" value="1"/>
</dbReference>
<dbReference type="KEGG" id="knv:Pan216_20070"/>
<dbReference type="PANTHER" id="PTHR22617:SF23">
    <property type="entry name" value="CHEMOTAXIS PROTEIN CHEW"/>
    <property type="match status" value="1"/>
</dbReference>
<reference evidence="2 3" key="1">
    <citation type="submission" date="2019-02" db="EMBL/GenBank/DDBJ databases">
        <title>Deep-cultivation of Planctomycetes and their phenomic and genomic characterization uncovers novel biology.</title>
        <authorList>
            <person name="Wiegand S."/>
            <person name="Jogler M."/>
            <person name="Boedeker C."/>
            <person name="Pinto D."/>
            <person name="Vollmers J."/>
            <person name="Rivas-Marin E."/>
            <person name="Kohn T."/>
            <person name="Peeters S.H."/>
            <person name="Heuer A."/>
            <person name="Rast P."/>
            <person name="Oberbeckmann S."/>
            <person name="Bunk B."/>
            <person name="Jeske O."/>
            <person name="Meyerdierks A."/>
            <person name="Storesund J.E."/>
            <person name="Kallscheuer N."/>
            <person name="Luecker S."/>
            <person name="Lage O.M."/>
            <person name="Pohl T."/>
            <person name="Merkel B.J."/>
            <person name="Hornburger P."/>
            <person name="Mueller R.-W."/>
            <person name="Bruemmer F."/>
            <person name="Labrenz M."/>
            <person name="Spormann A.M."/>
            <person name="Op den Camp H."/>
            <person name="Overmann J."/>
            <person name="Amann R."/>
            <person name="Jetten M.S.M."/>
            <person name="Mascher T."/>
            <person name="Medema M.H."/>
            <person name="Devos D.P."/>
            <person name="Kaster A.-K."/>
            <person name="Ovreas L."/>
            <person name="Rohde M."/>
            <person name="Galperin M.Y."/>
            <person name="Jogler C."/>
        </authorList>
    </citation>
    <scope>NUCLEOTIDE SEQUENCE [LARGE SCALE GENOMIC DNA]</scope>
    <source>
        <strain evidence="2 3">Pan216</strain>
    </source>
</reference>
<dbReference type="Proteomes" id="UP000317093">
    <property type="component" value="Chromosome"/>
</dbReference>
<dbReference type="SMART" id="SM00260">
    <property type="entry name" value="CheW"/>
    <property type="match status" value="1"/>
</dbReference>
<keyword evidence="3" id="KW-1185">Reference proteome</keyword>
<proteinExistence type="predicted"/>
<dbReference type="GO" id="GO:0006935">
    <property type="term" value="P:chemotaxis"/>
    <property type="evidence" value="ECO:0007669"/>
    <property type="project" value="InterPro"/>
</dbReference>
<evidence type="ECO:0000313" key="2">
    <source>
        <dbReference type="EMBL" id="QDU61153.1"/>
    </source>
</evidence>
<organism evidence="2 3">
    <name type="scientific">Kolteria novifilia</name>
    <dbReference type="NCBI Taxonomy" id="2527975"/>
    <lineage>
        <taxon>Bacteria</taxon>
        <taxon>Pseudomonadati</taxon>
        <taxon>Planctomycetota</taxon>
        <taxon>Planctomycetia</taxon>
        <taxon>Kolteriales</taxon>
        <taxon>Kolteriaceae</taxon>
        <taxon>Kolteria</taxon>
    </lineage>
</organism>
<dbReference type="EMBL" id="CP036279">
    <property type="protein sequence ID" value="QDU61153.1"/>
    <property type="molecule type" value="Genomic_DNA"/>
</dbReference>
<feature type="domain" description="CheW-like" evidence="1">
    <location>
        <begin position="9"/>
        <end position="159"/>
    </location>
</feature>
<dbReference type="Gene3D" id="2.30.30.40">
    <property type="entry name" value="SH3 Domains"/>
    <property type="match status" value="1"/>
</dbReference>
<dbReference type="Pfam" id="PF01584">
    <property type="entry name" value="CheW"/>
    <property type="match status" value="1"/>
</dbReference>
<dbReference type="GO" id="GO:0005829">
    <property type="term" value="C:cytosol"/>
    <property type="evidence" value="ECO:0007669"/>
    <property type="project" value="TreeGrafter"/>
</dbReference>
<dbReference type="PANTHER" id="PTHR22617">
    <property type="entry name" value="CHEMOTAXIS SENSOR HISTIDINE KINASE-RELATED"/>
    <property type="match status" value="1"/>
</dbReference>
<dbReference type="InterPro" id="IPR039315">
    <property type="entry name" value="CheW"/>
</dbReference>
<accession>A0A518B2D8</accession>
<gene>
    <name evidence="2" type="primary">cheW_1</name>
    <name evidence="2" type="ORF">Pan216_20070</name>
</gene>
<dbReference type="InterPro" id="IPR036061">
    <property type="entry name" value="CheW-like_dom_sf"/>
</dbReference>
<evidence type="ECO:0000313" key="3">
    <source>
        <dbReference type="Proteomes" id="UP000317093"/>
    </source>
</evidence>
<protein>
    <submittedName>
        <fullName evidence="2">Chemotaxis protein CheW</fullName>
    </submittedName>
</protein>
<dbReference type="RefSeq" id="WP_419193459.1">
    <property type="nucleotide sequence ID" value="NZ_CP036279.1"/>
</dbReference>